<dbReference type="EnsemblPlants" id="PGSC0003DMT400091542">
    <property type="protein sequence ID" value="PGSC0003DMT400091542"/>
    <property type="gene ID" value="PGSC0003DMG400041113"/>
</dbReference>
<dbReference type="PaxDb" id="4113-PGSC0003DMT400091542"/>
<dbReference type="HOGENOM" id="CLU_2296693_0_0_1"/>
<evidence type="ECO:0000256" key="1">
    <source>
        <dbReference type="SAM" id="MobiDB-lite"/>
    </source>
</evidence>
<accession>M1DMV3</accession>
<proteinExistence type="predicted"/>
<reference evidence="3" key="2">
    <citation type="submission" date="2015-06" db="UniProtKB">
        <authorList>
            <consortium name="EnsemblPlants"/>
        </authorList>
    </citation>
    <scope>IDENTIFICATION</scope>
    <source>
        <strain evidence="3">DM1-3 516 R44</strain>
    </source>
</reference>
<evidence type="ECO:0000313" key="3">
    <source>
        <dbReference type="EnsemblPlants" id="PGSC0003DMT400091542"/>
    </source>
</evidence>
<reference evidence="4" key="1">
    <citation type="journal article" date="2011" name="Nature">
        <title>Genome sequence and analysis of the tuber crop potato.</title>
        <authorList>
            <consortium name="The Potato Genome Sequencing Consortium"/>
        </authorList>
    </citation>
    <scope>NUCLEOTIDE SEQUENCE [LARGE SCALE GENOMIC DNA]</scope>
    <source>
        <strain evidence="4">cv. DM1-3 516 R44</strain>
    </source>
</reference>
<keyword evidence="2" id="KW-0812">Transmembrane</keyword>
<organism evidence="3 4">
    <name type="scientific">Solanum tuberosum</name>
    <name type="common">Potato</name>
    <dbReference type="NCBI Taxonomy" id="4113"/>
    <lineage>
        <taxon>Eukaryota</taxon>
        <taxon>Viridiplantae</taxon>
        <taxon>Streptophyta</taxon>
        <taxon>Embryophyta</taxon>
        <taxon>Tracheophyta</taxon>
        <taxon>Spermatophyta</taxon>
        <taxon>Magnoliopsida</taxon>
        <taxon>eudicotyledons</taxon>
        <taxon>Gunneridae</taxon>
        <taxon>Pentapetalae</taxon>
        <taxon>asterids</taxon>
        <taxon>lamiids</taxon>
        <taxon>Solanales</taxon>
        <taxon>Solanaceae</taxon>
        <taxon>Solanoideae</taxon>
        <taxon>Solaneae</taxon>
        <taxon>Solanum</taxon>
    </lineage>
</organism>
<evidence type="ECO:0000256" key="2">
    <source>
        <dbReference type="SAM" id="Phobius"/>
    </source>
</evidence>
<feature type="region of interest" description="Disordered" evidence="1">
    <location>
        <begin position="1"/>
        <end position="38"/>
    </location>
</feature>
<dbReference type="Proteomes" id="UP000011115">
    <property type="component" value="Unassembled WGS sequence"/>
</dbReference>
<sequence>MSSPQSPKASSRGLPRSVVHTTSRGGAREGEANTLGKVALPPLRPRDLHAQLYGPSRAPLVVVVPVVFGAVSSQLGTALAFWLRLARFGLAPCLAPSTNLE</sequence>
<evidence type="ECO:0000313" key="4">
    <source>
        <dbReference type="Proteomes" id="UP000011115"/>
    </source>
</evidence>
<protein>
    <submittedName>
        <fullName evidence="3">Uncharacterized protein</fullName>
    </submittedName>
</protein>
<keyword evidence="4" id="KW-1185">Reference proteome</keyword>
<name>M1DMV3_SOLTU</name>
<keyword evidence="2" id="KW-1133">Transmembrane helix</keyword>
<dbReference type="AlphaFoldDB" id="M1DMV3"/>
<keyword evidence="2" id="KW-0472">Membrane</keyword>
<dbReference type="Gramene" id="PGSC0003DMT400091542">
    <property type="protein sequence ID" value="PGSC0003DMT400091542"/>
    <property type="gene ID" value="PGSC0003DMG400041113"/>
</dbReference>
<feature type="transmembrane region" description="Helical" evidence="2">
    <location>
        <begin position="60"/>
        <end position="83"/>
    </location>
</feature>
<dbReference type="InParanoid" id="M1DMV3"/>